<evidence type="ECO:0000259" key="16">
    <source>
        <dbReference type="PROSITE" id="PS51669"/>
    </source>
</evidence>
<evidence type="ECO:0000313" key="18">
    <source>
        <dbReference type="Proteomes" id="UP000251800"/>
    </source>
</evidence>
<feature type="domain" description="4Fe-4S Mo/W bis-MGD-type" evidence="16">
    <location>
        <begin position="7"/>
        <end position="63"/>
    </location>
</feature>
<dbReference type="AlphaFoldDB" id="A0A383XPW0"/>
<gene>
    <name evidence="17" type="ORF">DEH80_16280</name>
</gene>
<keyword evidence="9" id="KW-0479">Metal-binding</keyword>
<organism evidence="17 18">
    <name type="scientific">Abyssibacter profundi</name>
    <dbReference type="NCBI Taxonomy" id="2182787"/>
    <lineage>
        <taxon>Bacteria</taxon>
        <taxon>Pseudomonadati</taxon>
        <taxon>Pseudomonadota</taxon>
        <taxon>Gammaproteobacteria</taxon>
        <taxon>Chromatiales</taxon>
        <taxon>Oceanococcaceae</taxon>
        <taxon>Abyssibacter</taxon>
    </lineage>
</organism>
<dbReference type="CDD" id="cd02754">
    <property type="entry name" value="MopB_Nitrate-R-NapA-like"/>
    <property type="match status" value="1"/>
</dbReference>
<dbReference type="Proteomes" id="UP000251800">
    <property type="component" value="Unassembled WGS sequence"/>
</dbReference>
<dbReference type="SUPFAM" id="SSF50692">
    <property type="entry name" value="ADC-like"/>
    <property type="match status" value="1"/>
</dbReference>
<dbReference type="PROSITE" id="PS00551">
    <property type="entry name" value="MOLYBDOPTERIN_PROK_1"/>
    <property type="match status" value="1"/>
</dbReference>
<dbReference type="InterPro" id="IPR009010">
    <property type="entry name" value="Asp_de-COase-like_dom_sf"/>
</dbReference>
<keyword evidence="7" id="KW-0285">Flavoprotein</keyword>
<reference evidence="17 18" key="1">
    <citation type="submission" date="2018-05" db="EMBL/GenBank/DDBJ databases">
        <title>Abyssibacter profundi OUC007T gen. nov., sp. nov, a marine bacterium isolated from seawater of the Mariana Trench.</title>
        <authorList>
            <person name="Zhou S."/>
        </authorList>
    </citation>
    <scope>NUCLEOTIDE SEQUENCE [LARGE SCALE GENOMIC DNA]</scope>
    <source>
        <strain evidence="17 18">OUC007</strain>
    </source>
</reference>
<dbReference type="CDD" id="cd02791">
    <property type="entry name" value="MopB_CT_Nitrate-R-NapA-like"/>
    <property type="match status" value="1"/>
</dbReference>
<keyword evidence="10" id="KW-0274">FAD</keyword>
<evidence type="ECO:0000256" key="3">
    <source>
        <dbReference type="ARBA" id="ARBA00001974"/>
    </source>
</evidence>
<evidence type="ECO:0000256" key="7">
    <source>
        <dbReference type="ARBA" id="ARBA00022630"/>
    </source>
</evidence>
<dbReference type="GO" id="GO:0016020">
    <property type="term" value="C:membrane"/>
    <property type="evidence" value="ECO:0007669"/>
    <property type="project" value="TreeGrafter"/>
</dbReference>
<comment type="cofactor">
    <cofactor evidence="2">
        <name>[4Fe-4S] cluster</name>
        <dbReference type="ChEBI" id="CHEBI:49883"/>
    </cofactor>
</comment>
<evidence type="ECO:0000313" key="17">
    <source>
        <dbReference type="EMBL" id="PWN54664.1"/>
    </source>
</evidence>
<dbReference type="OrthoDB" id="9816402at2"/>
<dbReference type="Gene3D" id="3.40.50.740">
    <property type="match status" value="1"/>
</dbReference>
<dbReference type="RefSeq" id="WP_109721585.1">
    <property type="nucleotide sequence ID" value="NZ_QEQK01000020.1"/>
</dbReference>
<dbReference type="PANTHER" id="PTHR43105">
    <property type="entry name" value="RESPIRATORY NITRATE REDUCTASE"/>
    <property type="match status" value="1"/>
</dbReference>
<dbReference type="InterPro" id="IPR006963">
    <property type="entry name" value="Mopterin_OxRdtase_4Fe-4S_dom"/>
</dbReference>
<comment type="caution">
    <text evidence="17">The sequence shown here is derived from an EMBL/GenBank/DDBJ whole genome shotgun (WGS) entry which is preliminary data.</text>
</comment>
<dbReference type="GO" id="GO:0046872">
    <property type="term" value="F:metal ion binding"/>
    <property type="evidence" value="ECO:0007669"/>
    <property type="project" value="UniProtKB-KW"/>
</dbReference>
<dbReference type="InterPro" id="IPR041957">
    <property type="entry name" value="CT_Nitrate-R-NapA-like"/>
</dbReference>
<evidence type="ECO:0000256" key="2">
    <source>
        <dbReference type="ARBA" id="ARBA00001966"/>
    </source>
</evidence>
<dbReference type="InterPro" id="IPR027467">
    <property type="entry name" value="MopterinOxRdtase_cofactor_BS"/>
</dbReference>
<evidence type="ECO:0000256" key="15">
    <source>
        <dbReference type="ARBA" id="ARBA00034078"/>
    </source>
</evidence>
<evidence type="ECO:0000256" key="1">
    <source>
        <dbReference type="ARBA" id="ARBA00001942"/>
    </source>
</evidence>
<keyword evidence="18" id="KW-1185">Reference proteome</keyword>
<evidence type="ECO:0000256" key="6">
    <source>
        <dbReference type="ARBA" id="ARBA00022505"/>
    </source>
</evidence>
<comment type="cofactor">
    <cofactor evidence="1">
        <name>Mo-bis(molybdopterin guanine dinucleotide)</name>
        <dbReference type="ChEBI" id="CHEBI:60539"/>
    </cofactor>
</comment>
<evidence type="ECO:0000256" key="5">
    <source>
        <dbReference type="ARBA" id="ARBA00022485"/>
    </source>
</evidence>
<dbReference type="InterPro" id="IPR050123">
    <property type="entry name" value="Prok_molybdopt-oxidoreductase"/>
</dbReference>
<dbReference type="GO" id="GO:0051539">
    <property type="term" value="F:4 iron, 4 sulfur cluster binding"/>
    <property type="evidence" value="ECO:0007669"/>
    <property type="project" value="UniProtKB-KW"/>
</dbReference>
<dbReference type="Pfam" id="PF01568">
    <property type="entry name" value="Molydop_binding"/>
    <property type="match status" value="1"/>
</dbReference>
<evidence type="ECO:0000256" key="8">
    <source>
        <dbReference type="ARBA" id="ARBA00022714"/>
    </source>
</evidence>
<comment type="cofactor">
    <cofactor evidence="15">
        <name>[2Fe-2S] cluster</name>
        <dbReference type="ChEBI" id="CHEBI:190135"/>
    </cofactor>
</comment>
<evidence type="ECO:0000256" key="9">
    <source>
        <dbReference type="ARBA" id="ARBA00022723"/>
    </source>
</evidence>
<dbReference type="InterPro" id="IPR006656">
    <property type="entry name" value="Mopterin_OxRdtase"/>
</dbReference>
<dbReference type="GO" id="GO:0051537">
    <property type="term" value="F:2 iron, 2 sulfur cluster binding"/>
    <property type="evidence" value="ECO:0007669"/>
    <property type="project" value="UniProtKB-KW"/>
</dbReference>
<protein>
    <submittedName>
        <fullName evidence="17">Nitrate reductase</fullName>
    </submittedName>
</protein>
<sequence>MPATATQSPVRTTCPYCGVGCGVLATPLENGQATIAGDPAHPANAGRLCSKGSALGETLDLDQRLLHPSVDGQAVDWNTALDDVAGRFRRVLDSHGPEAVALYVSGQLLTEDYYVANKFAKGGLGTGNIDTNSRLCMSSSVVGYQRAFGEDVVPGCYEDLDVADLIVLVGANTAWCHPIVYQRIRGNQRQRKAQVVVIDPRRSATAEEADLHLPLAPGSDVALFQGLLAFLEHNGHLDYRYLEAQVSGFGEALAAAREQGASPAAVAARCGLGAEDVARFFQLFARTDRVVTLYSQGVNQSSAGSDKVSAIINCHLATGRLNRPGTGPLSITGQPNAMGGREVGGLASTLAAHMGFDEADRVQRFWGSLAVARQPGLKAVDLFEAVHAGRIQLIWIMATNPVVSMPDADRVREALLRCPNVIVSDCMANTDTVATANVRLPAEAWGEKDGTVTNSERMISRQRRFLPAAGEARPDWWMVAQVAQRLGMEGFDYETTAEIFDEHARLTAFENDANGRIRQLNLAGLVGQGAQAYAAMAPRRWPILGPEDRARPFADHPFSTDQGKARMQVLQPRAPAHPPNPDYPLVLNTGRVRDHWHTMTRTGKAPRLGGHRPEPTVDVHPQDARSLSLFEQDVALIESRWGRALARVHIDTGQRPGSVFVPMHWNDAVSSRCRIDAVVNPVVDPDSGEPEFKHTPVRVRALPAAWYGFALSREALAADAGGPRDTAPAYWVRARGPAFWRMEFVSIDEHLSPEDWVERAKVWLGGERDEWLQYVDARTRQGRIARIRDGRLVGCLFVAAGPARLPDRGWLGGLFAKPALDEADRRGLLAGQSPDPGADPGPQVCACFGVGRQAIVDAIAQGCGDTDAIGARLKAGTNCGSCLPELRALLAAAG</sequence>
<keyword evidence="6" id="KW-0500">Molybdenum</keyword>
<evidence type="ECO:0000256" key="4">
    <source>
        <dbReference type="ARBA" id="ARBA00008747"/>
    </source>
</evidence>
<evidence type="ECO:0000256" key="10">
    <source>
        <dbReference type="ARBA" id="ARBA00022827"/>
    </source>
</evidence>
<comment type="similarity">
    <text evidence="4">Belongs to the prokaryotic molybdopterin-containing oxidoreductase family. NasA/NapA/NarB subfamily.</text>
</comment>
<dbReference type="Gene3D" id="2.40.40.20">
    <property type="match status" value="1"/>
</dbReference>
<dbReference type="GO" id="GO:0043546">
    <property type="term" value="F:molybdopterin cofactor binding"/>
    <property type="evidence" value="ECO:0007669"/>
    <property type="project" value="InterPro"/>
</dbReference>
<evidence type="ECO:0000256" key="14">
    <source>
        <dbReference type="ARBA" id="ARBA00023063"/>
    </source>
</evidence>
<accession>A0A383XPW0</accession>
<dbReference type="PANTHER" id="PTHR43105:SF9">
    <property type="entry name" value="NADPH-FE(3+) OXIDOREDUCTASE SUBUNIT ALPHA"/>
    <property type="match status" value="1"/>
</dbReference>
<name>A0A383XPW0_9GAMM</name>
<dbReference type="Pfam" id="PF04324">
    <property type="entry name" value="Fer2_BFD"/>
    <property type="match status" value="1"/>
</dbReference>
<dbReference type="FunFam" id="1.10.10.1100:FF:000002">
    <property type="entry name" value="Nitrite reductase large subunit"/>
    <property type="match status" value="1"/>
</dbReference>
<comment type="cofactor">
    <cofactor evidence="3">
        <name>FAD</name>
        <dbReference type="ChEBI" id="CHEBI:57692"/>
    </cofactor>
</comment>
<evidence type="ECO:0000256" key="12">
    <source>
        <dbReference type="ARBA" id="ARBA00023004"/>
    </source>
</evidence>
<keyword evidence="13" id="KW-0411">Iron-sulfur</keyword>
<keyword evidence="12" id="KW-0408">Iron</keyword>
<keyword evidence="8" id="KW-0001">2Fe-2S</keyword>
<dbReference type="GO" id="GO:0045333">
    <property type="term" value="P:cellular respiration"/>
    <property type="evidence" value="ECO:0007669"/>
    <property type="project" value="UniProtKB-ARBA"/>
</dbReference>
<dbReference type="Pfam" id="PF00384">
    <property type="entry name" value="Molybdopterin"/>
    <property type="match status" value="1"/>
</dbReference>
<dbReference type="SUPFAM" id="SSF53706">
    <property type="entry name" value="Formate dehydrogenase/DMSO reductase, domains 1-3"/>
    <property type="match status" value="1"/>
</dbReference>
<dbReference type="SMART" id="SM00926">
    <property type="entry name" value="Molybdop_Fe4S4"/>
    <property type="match status" value="1"/>
</dbReference>
<dbReference type="EMBL" id="QEQK01000020">
    <property type="protein sequence ID" value="PWN54664.1"/>
    <property type="molecule type" value="Genomic_DNA"/>
</dbReference>
<dbReference type="GO" id="GO:0016491">
    <property type="term" value="F:oxidoreductase activity"/>
    <property type="evidence" value="ECO:0007669"/>
    <property type="project" value="UniProtKB-KW"/>
</dbReference>
<dbReference type="Gene3D" id="3.40.228.10">
    <property type="entry name" value="Dimethylsulfoxide Reductase, domain 2"/>
    <property type="match status" value="1"/>
</dbReference>
<dbReference type="InterPro" id="IPR006657">
    <property type="entry name" value="MoPterin_dinucl-bd_dom"/>
</dbReference>
<dbReference type="Pfam" id="PF04879">
    <property type="entry name" value="Molybdop_Fe4S4"/>
    <property type="match status" value="1"/>
</dbReference>
<dbReference type="GO" id="GO:1990204">
    <property type="term" value="C:oxidoreductase complex"/>
    <property type="evidence" value="ECO:0007669"/>
    <property type="project" value="UniProtKB-ARBA"/>
</dbReference>
<dbReference type="Gene3D" id="2.20.25.90">
    <property type="entry name" value="ADC-like domains"/>
    <property type="match status" value="1"/>
</dbReference>
<dbReference type="InterPro" id="IPR041854">
    <property type="entry name" value="BFD-like_2Fe2S-bd_dom_sf"/>
</dbReference>
<evidence type="ECO:0000256" key="11">
    <source>
        <dbReference type="ARBA" id="ARBA00023002"/>
    </source>
</evidence>
<keyword evidence="5" id="KW-0004">4Fe-4S</keyword>
<dbReference type="PROSITE" id="PS51669">
    <property type="entry name" value="4FE4S_MOW_BIS_MGD"/>
    <property type="match status" value="1"/>
</dbReference>
<keyword evidence="11" id="KW-0560">Oxidoreductase</keyword>
<dbReference type="Gene3D" id="1.10.10.1100">
    <property type="entry name" value="BFD-like [2Fe-2S]-binding domain"/>
    <property type="match status" value="1"/>
</dbReference>
<keyword evidence="14" id="KW-0534">Nitrate assimilation</keyword>
<dbReference type="GO" id="GO:0042128">
    <property type="term" value="P:nitrate assimilation"/>
    <property type="evidence" value="ECO:0007669"/>
    <property type="project" value="UniProtKB-KW"/>
</dbReference>
<evidence type="ECO:0000256" key="13">
    <source>
        <dbReference type="ARBA" id="ARBA00023014"/>
    </source>
</evidence>
<proteinExistence type="inferred from homology"/>
<dbReference type="InterPro" id="IPR007419">
    <property type="entry name" value="BFD-like_2Fe2S-bd_dom"/>
</dbReference>